<feature type="compositionally biased region" description="Low complexity" evidence="4">
    <location>
        <begin position="1137"/>
        <end position="1148"/>
    </location>
</feature>
<evidence type="ECO:0000313" key="8">
    <source>
        <dbReference type="Proteomes" id="UP001519460"/>
    </source>
</evidence>
<evidence type="ECO:0000256" key="2">
    <source>
        <dbReference type="ARBA" id="ARBA00022658"/>
    </source>
</evidence>
<dbReference type="PROSITE" id="PS51650">
    <property type="entry name" value="C2_DOCK"/>
    <property type="match status" value="1"/>
</dbReference>
<dbReference type="AlphaFoldDB" id="A0ABD0LK22"/>
<evidence type="ECO:0000256" key="4">
    <source>
        <dbReference type="SAM" id="MobiDB-lite"/>
    </source>
</evidence>
<accession>A0ABD0LK22</accession>
<dbReference type="EMBL" id="JACVVK020000044">
    <property type="protein sequence ID" value="KAK7499332.1"/>
    <property type="molecule type" value="Genomic_DNA"/>
</dbReference>
<keyword evidence="2" id="KW-0344">Guanine-nucleotide releasing factor</keyword>
<dbReference type="Pfam" id="PF20421">
    <property type="entry name" value="DHR-2_Lobe_C"/>
    <property type="match status" value="1"/>
</dbReference>
<protein>
    <recommendedName>
        <fullName evidence="9">DOCKER domain-containing protein</fullName>
    </recommendedName>
</protein>
<dbReference type="Pfam" id="PF06920">
    <property type="entry name" value="DHR-2_Lobe_A"/>
    <property type="match status" value="1"/>
</dbReference>
<evidence type="ECO:0000259" key="6">
    <source>
        <dbReference type="PROSITE" id="PS51651"/>
    </source>
</evidence>
<dbReference type="Gene3D" id="1.25.40.410">
    <property type="match status" value="1"/>
</dbReference>
<dbReference type="Pfam" id="PF23554">
    <property type="entry name" value="TPR_DOCK"/>
    <property type="match status" value="1"/>
</dbReference>
<dbReference type="PANTHER" id="PTHR45653:SF10">
    <property type="entry name" value="MYOBLAST CITY, ISOFORM B"/>
    <property type="match status" value="1"/>
</dbReference>
<name>A0ABD0LK22_9CAEN</name>
<dbReference type="InterPro" id="IPR027357">
    <property type="entry name" value="DOCKER_dom"/>
</dbReference>
<keyword evidence="8" id="KW-1185">Reference proteome</keyword>
<feature type="non-terminal residue" evidence="7">
    <location>
        <position position="1"/>
    </location>
</feature>
<feature type="domain" description="DOCKER" evidence="6">
    <location>
        <begin position="723"/>
        <end position="1065"/>
    </location>
</feature>
<dbReference type="InterPro" id="IPR046769">
    <property type="entry name" value="DOCKER_Lobe_A"/>
</dbReference>
<feature type="compositionally biased region" description="Polar residues" evidence="4">
    <location>
        <begin position="1077"/>
        <end position="1123"/>
    </location>
</feature>
<dbReference type="InterPro" id="IPR056372">
    <property type="entry name" value="TPR_DOCK"/>
</dbReference>
<dbReference type="PROSITE" id="PS51651">
    <property type="entry name" value="DOCKER"/>
    <property type="match status" value="1"/>
</dbReference>
<feature type="region of interest" description="Disordered" evidence="4">
    <location>
        <begin position="1183"/>
        <end position="1224"/>
    </location>
</feature>
<dbReference type="Proteomes" id="UP001519460">
    <property type="component" value="Unassembled WGS sequence"/>
</dbReference>
<reference evidence="7 8" key="1">
    <citation type="journal article" date="2023" name="Sci. Data">
        <title>Genome assembly of the Korean intertidal mud-creeper Batillaria attramentaria.</title>
        <authorList>
            <person name="Patra A.K."/>
            <person name="Ho P.T."/>
            <person name="Jun S."/>
            <person name="Lee S.J."/>
            <person name="Kim Y."/>
            <person name="Won Y.J."/>
        </authorList>
    </citation>
    <scope>NUCLEOTIDE SEQUENCE [LARGE SCALE GENOMIC DNA]</scope>
    <source>
        <strain evidence="7">Wonlab-2016</strain>
    </source>
</reference>
<dbReference type="SUPFAM" id="SSF48371">
    <property type="entry name" value="ARM repeat"/>
    <property type="match status" value="1"/>
</dbReference>
<dbReference type="InterPro" id="IPR026791">
    <property type="entry name" value="DOCK"/>
</dbReference>
<dbReference type="PANTHER" id="PTHR45653">
    <property type="entry name" value="DEDICATOR OF CYTOKINESIS"/>
    <property type="match status" value="1"/>
</dbReference>
<evidence type="ECO:0000256" key="1">
    <source>
        <dbReference type="ARBA" id="ARBA00022553"/>
    </source>
</evidence>
<organism evidence="7 8">
    <name type="scientific">Batillaria attramentaria</name>
    <dbReference type="NCBI Taxonomy" id="370345"/>
    <lineage>
        <taxon>Eukaryota</taxon>
        <taxon>Metazoa</taxon>
        <taxon>Spiralia</taxon>
        <taxon>Lophotrochozoa</taxon>
        <taxon>Mollusca</taxon>
        <taxon>Gastropoda</taxon>
        <taxon>Caenogastropoda</taxon>
        <taxon>Sorbeoconcha</taxon>
        <taxon>Cerithioidea</taxon>
        <taxon>Batillariidae</taxon>
        <taxon>Batillaria</taxon>
    </lineage>
</organism>
<evidence type="ECO:0000256" key="3">
    <source>
        <dbReference type="PROSITE-ProRule" id="PRU00983"/>
    </source>
</evidence>
<dbReference type="Gene3D" id="2.60.40.150">
    <property type="entry name" value="C2 domain"/>
    <property type="match status" value="1"/>
</dbReference>
<sequence>IAISTEVEFTGLHLRFIFRHKASNEAKDKSEKVFAMSFVPLMNPDGTTIEDSVHELLVYKVEGKKTDDPTAYLKLPATKAQLERMPHAPNTKVTPTSGPYTLSGKDSLIISTYVCSTKLTHNVDLLGLLKWHEVIKDTKRLGRHLHNLMKEEGEEIVKFLQDLLDSLFNILLQNNNSELCDDLVFDALVYIIALISDRKYHQFRPVLDAYIQTTFSFSMAYNKLICILKDYVDNANDKTKHDMLLRAVKSLEYIFKFIIRSRVLFAMINEGRGKQQFEISLKQLLTSFTSMMLYQTEHTVLVQGAALKYISSIIGDVMTVFDPVELSHLMVEFVRNVAKDRLIKTKMTCIDQIIQTDLFKLPECRHILLPALLQHTRELMEGREEMEICVNVLSHIMDQLWAPEIGPIEADITVTMKTILRTVIQSVIGMDRTSKLVENCVAVMIAILRQMSEAHYQEYINSFPTPFDLLDFLMEILMVFRDLVGRSVYPSDWLEMIMLQNSVVLRALRFFASTIHSKFSSPFEQQLWNNFFHCAISFLTQEPLQLESFTVTKRTKIISRYKDMRRETAFEIRSMWFNLGPNKIKFIPELVGPFLEMTLIPETELRRATIPIFFDMMQCEYMQPVPNSNRIQGNFHEVENEMITQLDALVEGGRGDEQYRDLMFETLMHLCDGKEQPGLREQGRSFVEVIWKLLERLLVYRHIIQDEVKEHRMSCIVNLLDFYHDINRQEMYIRYLHKLSDLHLGCDNYTEAAYTLMLYAMLLQWSDESLPPMLQHDKYPDAMTHRELKERLYYEIISYFDKGKMWEKAIELCEELAQQYKLEVFDYSSLGKILTRQAQLYNCILKEMRPEPEYFRVGYFGLGFPSFLQNKVFIYRGKDLIVPLDRYLDLQINAVTPVMQLKPDFEGKPISEQILRYYRVNEVQKFTYSRRNDEGGNDMMVSPIETAIETIEDKNKRLATVIEQHRQDPSLRVDPLGMLLNGVADPAVQGGIAMYKEFYIGTDYEPEDQQRLRALTMEQVTLLRDGLMVHKQRAPESLMPFHSHMEQRFCQMCNMIEQEYGIKVADKGFLSGSATLRRNQSLPGSSVNRRSDGSICSLNITPEPANYNTTPRPAPQSRSQSVWVQKGDGKSGGTPQSSKSHSKVSLSNLKKRVSQVTEHLTGDASSRNSWELVELNEQAYVSQVEQSMDEPPPLPEKQAYADYTNTPDPPPVPRRTSTSSHRQKVGIFSKLFNL</sequence>
<dbReference type="InterPro" id="IPR016024">
    <property type="entry name" value="ARM-type_fold"/>
</dbReference>
<dbReference type="InterPro" id="IPR046773">
    <property type="entry name" value="DOCKER_Lobe_C"/>
</dbReference>
<gene>
    <name evidence="7" type="ORF">BaRGS_00009307</name>
</gene>
<dbReference type="InterPro" id="IPR035892">
    <property type="entry name" value="C2_domain_sf"/>
</dbReference>
<dbReference type="InterPro" id="IPR043161">
    <property type="entry name" value="DOCK_C_lobe_A"/>
</dbReference>
<dbReference type="GO" id="GO:0005085">
    <property type="term" value="F:guanyl-nucleotide exchange factor activity"/>
    <property type="evidence" value="ECO:0007669"/>
    <property type="project" value="UniProtKB-KW"/>
</dbReference>
<dbReference type="InterPro" id="IPR043162">
    <property type="entry name" value="DOCK_C_lobe_C"/>
</dbReference>
<feature type="region of interest" description="Disordered" evidence="4">
    <location>
        <begin position="1077"/>
        <end position="1150"/>
    </location>
</feature>
<feature type="domain" description="C2 DOCK-type" evidence="5">
    <location>
        <begin position="1"/>
        <end position="115"/>
    </location>
</feature>
<comment type="similarity">
    <text evidence="3">Belongs to the DOCK family.</text>
</comment>
<evidence type="ECO:0000313" key="7">
    <source>
        <dbReference type="EMBL" id="KAK7499332.1"/>
    </source>
</evidence>
<dbReference type="Gene3D" id="1.20.58.740">
    <property type="match status" value="1"/>
</dbReference>
<comment type="caution">
    <text evidence="7">The sequence shown here is derived from an EMBL/GenBank/DDBJ whole genome shotgun (WGS) entry which is preliminary data.</text>
</comment>
<keyword evidence="1" id="KW-0597">Phosphoprotein</keyword>
<dbReference type="InterPro" id="IPR027007">
    <property type="entry name" value="C2_DOCK-type_domain"/>
</dbReference>
<dbReference type="Pfam" id="PF14429">
    <property type="entry name" value="DOCK-C2"/>
    <property type="match status" value="1"/>
</dbReference>
<evidence type="ECO:0000259" key="5">
    <source>
        <dbReference type="PROSITE" id="PS51650"/>
    </source>
</evidence>
<proteinExistence type="inferred from homology"/>
<evidence type="ECO:0008006" key="9">
    <source>
        <dbReference type="Google" id="ProtNLM"/>
    </source>
</evidence>